<reference evidence="2" key="3">
    <citation type="submission" date="2020-02" db="EMBL/GenBank/DDBJ databases">
        <authorList>
            <person name="Matsumoto Y."/>
            <person name="Motooka D."/>
            <person name="Nakamura S."/>
        </authorList>
    </citation>
    <scope>NUCLEOTIDE SEQUENCE</scope>
    <source>
        <strain evidence="2">JCM 12405</strain>
    </source>
</reference>
<dbReference type="EMBL" id="LQOS01000068">
    <property type="protein sequence ID" value="ORV35848.1"/>
    <property type="molecule type" value="Genomic_DNA"/>
</dbReference>
<proteinExistence type="predicted"/>
<reference evidence="3 4" key="1">
    <citation type="submission" date="2016-01" db="EMBL/GenBank/DDBJ databases">
        <title>The new phylogeny of the genus Mycobacterium.</title>
        <authorList>
            <person name="Tarcisio F."/>
            <person name="Conor M."/>
            <person name="Antonella G."/>
            <person name="Elisabetta G."/>
            <person name="Giulia F.S."/>
            <person name="Sara T."/>
            <person name="Anna F."/>
            <person name="Clotilde B."/>
            <person name="Roberto B."/>
            <person name="Veronica D.S."/>
            <person name="Fabio R."/>
            <person name="Monica P."/>
            <person name="Olivier J."/>
            <person name="Enrico T."/>
            <person name="Nicola S."/>
        </authorList>
    </citation>
    <scope>NUCLEOTIDE SEQUENCE [LARGE SCALE GENOMIC DNA]</scope>
    <source>
        <strain evidence="3 4">DSM 44339</strain>
    </source>
</reference>
<reference evidence="2 5" key="2">
    <citation type="journal article" date="2019" name="Emerg. Microbes Infect.">
        <title>Comprehensive subspecies identification of 175 nontuberculous mycobacteria species based on 7547 genomic profiles.</title>
        <authorList>
            <person name="Matsumoto Y."/>
            <person name="Kinjo T."/>
            <person name="Motooka D."/>
            <person name="Nabeya D."/>
            <person name="Jung N."/>
            <person name="Uechi K."/>
            <person name="Horii T."/>
            <person name="Iida T."/>
            <person name="Fujita J."/>
            <person name="Nakamura S."/>
        </authorList>
    </citation>
    <scope>NUCLEOTIDE SEQUENCE [LARGE SCALE GENOMIC DNA]</scope>
    <source>
        <strain evidence="2 5">JCM 12405</strain>
    </source>
</reference>
<evidence type="ECO:0000313" key="2">
    <source>
        <dbReference type="EMBL" id="BBZ05870.1"/>
    </source>
</evidence>
<protein>
    <submittedName>
        <fullName evidence="3">Uncharacterized protein</fullName>
    </submittedName>
</protein>
<dbReference type="KEGG" id="mdr:MDOR_00390"/>
<evidence type="ECO:0000256" key="1">
    <source>
        <dbReference type="SAM" id="Phobius"/>
    </source>
</evidence>
<evidence type="ECO:0000313" key="4">
    <source>
        <dbReference type="Proteomes" id="UP000193564"/>
    </source>
</evidence>
<sequence>MTRAVAAALVLLVAVEIYSVARLDRDDVLTVSGVVLAGALIAARFALAGERAPVPPASESDERAAALRRWVDRTETMVSWSEASRADWDRRLRPMLARQFELATGQRKARDPGAFHATGQLLFGAQLWQWVDPENVSRTGVHEPGPGRETLDEILRRLQRV</sequence>
<dbReference type="OrthoDB" id="4571146at2"/>
<dbReference type="AlphaFoldDB" id="A0A1X1SXP6"/>
<evidence type="ECO:0000313" key="5">
    <source>
        <dbReference type="Proteomes" id="UP000467201"/>
    </source>
</evidence>
<keyword evidence="1" id="KW-0472">Membrane</keyword>
<feature type="transmembrane region" description="Helical" evidence="1">
    <location>
        <begin position="29"/>
        <end position="47"/>
    </location>
</feature>
<organism evidence="3 4">
    <name type="scientific">Mycolicibacterium doricum</name>
    <dbReference type="NCBI Taxonomy" id="126673"/>
    <lineage>
        <taxon>Bacteria</taxon>
        <taxon>Bacillati</taxon>
        <taxon>Actinomycetota</taxon>
        <taxon>Actinomycetes</taxon>
        <taxon>Mycobacteriales</taxon>
        <taxon>Mycobacteriaceae</taxon>
        <taxon>Mycolicibacterium</taxon>
    </lineage>
</organism>
<dbReference type="RefSeq" id="WP_085192668.1">
    <property type="nucleotide sequence ID" value="NZ_AP022605.1"/>
</dbReference>
<keyword evidence="1" id="KW-1133">Transmembrane helix</keyword>
<name>A0A1X1SXP6_9MYCO</name>
<gene>
    <name evidence="3" type="ORF">AWC01_17595</name>
    <name evidence="2" type="ORF">MDOR_00390</name>
</gene>
<keyword evidence="1" id="KW-0812">Transmembrane</keyword>
<dbReference type="Proteomes" id="UP000193564">
    <property type="component" value="Unassembled WGS sequence"/>
</dbReference>
<dbReference type="STRING" id="126673.AWC01_17595"/>
<evidence type="ECO:0000313" key="3">
    <source>
        <dbReference type="EMBL" id="ORV35848.1"/>
    </source>
</evidence>
<keyword evidence="4" id="KW-1185">Reference proteome</keyword>
<dbReference type="EMBL" id="AP022605">
    <property type="protein sequence ID" value="BBZ05870.1"/>
    <property type="molecule type" value="Genomic_DNA"/>
</dbReference>
<dbReference type="Proteomes" id="UP000467201">
    <property type="component" value="Chromosome"/>
</dbReference>
<accession>A0A1X1SXP6</accession>